<evidence type="ECO:0000259" key="8">
    <source>
        <dbReference type="PROSITE" id="PS50217"/>
    </source>
</evidence>
<dbReference type="Pfam" id="PF03131">
    <property type="entry name" value="bZIP_Maf"/>
    <property type="match status" value="1"/>
</dbReference>
<evidence type="ECO:0000256" key="5">
    <source>
        <dbReference type="ARBA" id="ARBA00023242"/>
    </source>
</evidence>
<accession>A0A7J7JWI9</accession>
<reference evidence="9" key="1">
    <citation type="submission" date="2020-06" db="EMBL/GenBank/DDBJ databases">
        <title>Draft genome of Bugula neritina, a colonial animal packing powerful symbionts and potential medicines.</title>
        <authorList>
            <person name="Rayko M."/>
        </authorList>
    </citation>
    <scope>NUCLEOTIDE SEQUENCE [LARGE SCALE GENOMIC DNA]</scope>
    <source>
        <strain evidence="9">Kwan_BN1</strain>
    </source>
</reference>
<dbReference type="PANTHER" id="PTHR24411:SF55">
    <property type="entry name" value="SEGMENTATION PROTEIN CAP'N'COLLAR"/>
    <property type="match status" value="1"/>
</dbReference>
<dbReference type="GO" id="GO:0000981">
    <property type="term" value="F:DNA-binding transcription factor activity, RNA polymerase II-specific"/>
    <property type="evidence" value="ECO:0007669"/>
    <property type="project" value="TreeGrafter"/>
</dbReference>
<evidence type="ECO:0000256" key="4">
    <source>
        <dbReference type="ARBA" id="ARBA00023163"/>
    </source>
</evidence>
<evidence type="ECO:0000256" key="7">
    <source>
        <dbReference type="SAM" id="MobiDB-lite"/>
    </source>
</evidence>
<comment type="caution">
    <text evidence="9">The sequence shown here is derived from an EMBL/GenBank/DDBJ whole genome shotgun (WGS) entry which is preliminary data.</text>
</comment>
<proteinExistence type="predicted"/>
<sequence length="602" mass="67887">MRRRWKSLLSESLVHLAVVLSLLRTDLRVYLRRYSHHPEVQQALLGHSVGLQLSNNYHQSLYPSHKYVEDGDYILNEINRLTRSPFYDQRFEINSHGTVSAWLLTEDQSSCSSSPPAAGGSIENELSVQDVELIERLWKEDLESGVSHSAIEYNPKALADTYLDFMAEDINDVDLSVPQPFSADFFGDSSARPLTVDLSNAAARPNPLYNTQSSLQRDLLDLNALDGSSQVSPLPNYETSTNHFMWQPTIDDLPNDNILQENFYPNNTDLSWGVSDSEIESGFLGQTAFDDDVFREPIHSSLHPPLNILLDDMDVEFDLSSVDDLGKLWDVSGSISGDSAVSLTDSPQHSWVDPLSDISSENYSISDNLLGLEDGATGYRETKQEACYDNGFFDFEAYSQPIKSDKSAIMHDHTYGAPPGGQPHVRKMDIKTTKVPSRGLVHDEAMCKRLNIPFSVDAIINMPLDQFNSLIKKHKLTSKQTTLVKDIRRRGKNKMAAQNCREKRVGAYSEMETEVESLQTKRDVLQQKKTLLLNKSTELRKHIDIMSAEIFRTLRDENGVPYDNTQFSLEVGANGEIELVSTNQSSRKSQNSKKRDSSKRRR</sequence>
<evidence type="ECO:0000256" key="6">
    <source>
        <dbReference type="SAM" id="Coils"/>
    </source>
</evidence>
<feature type="domain" description="BZIP" evidence="8">
    <location>
        <begin position="483"/>
        <end position="546"/>
    </location>
</feature>
<dbReference type="Gene3D" id="1.10.880.10">
    <property type="entry name" value="Transcription factor, Skn-1-like, DNA-binding domain"/>
    <property type="match status" value="1"/>
</dbReference>
<dbReference type="InterPro" id="IPR047167">
    <property type="entry name" value="NFE2-like"/>
</dbReference>
<dbReference type="InterPro" id="IPR004826">
    <property type="entry name" value="bZIP_Maf"/>
</dbReference>
<feature type="region of interest" description="Disordered" evidence="7">
    <location>
        <begin position="580"/>
        <end position="602"/>
    </location>
</feature>
<dbReference type="SUPFAM" id="SSF47454">
    <property type="entry name" value="A DNA-binding domain in eukaryotic transcription factors"/>
    <property type="match status" value="1"/>
</dbReference>
<evidence type="ECO:0000256" key="3">
    <source>
        <dbReference type="ARBA" id="ARBA00023159"/>
    </source>
</evidence>
<dbReference type="EMBL" id="VXIV02001720">
    <property type="protein sequence ID" value="KAF6030283.1"/>
    <property type="molecule type" value="Genomic_DNA"/>
</dbReference>
<dbReference type="SMART" id="SM00338">
    <property type="entry name" value="BRLZ"/>
    <property type="match status" value="1"/>
</dbReference>
<feature type="compositionally biased region" description="Basic residues" evidence="7">
    <location>
        <begin position="590"/>
        <end position="602"/>
    </location>
</feature>
<organism evidence="9 10">
    <name type="scientific">Bugula neritina</name>
    <name type="common">Brown bryozoan</name>
    <name type="synonym">Sertularia neritina</name>
    <dbReference type="NCBI Taxonomy" id="10212"/>
    <lineage>
        <taxon>Eukaryota</taxon>
        <taxon>Metazoa</taxon>
        <taxon>Spiralia</taxon>
        <taxon>Lophotrochozoa</taxon>
        <taxon>Bryozoa</taxon>
        <taxon>Gymnolaemata</taxon>
        <taxon>Cheilostomatida</taxon>
        <taxon>Flustrina</taxon>
        <taxon>Buguloidea</taxon>
        <taxon>Bugulidae</taxon>
        <taxon>Bugula</taxon>
    </lineage>
</organism>
<keyword evidence="4" id="KW-0804">Transcription</keyword>
<keyword evidence="3" id="KW-0010">Activator</keyword>
<keyword evidence="5" id="KW-0539">Nucleus</keyword>
<evidence type="ECO:0000256" key="1">
    <source>
        <dbReference type="ARBA" id="ARBA00023015"/>
    </source>
</evidence>
<evidence type="ECO:0000256" key="2">
    <source>
        <dbReference type="ARBA" id="ARBA00023125"/>
    </source>
</evidence>
<dbReference type="GO" id="GO:0000978">
    <property type="term" value="F:RNA polymerase II cis-regulatory region sequence-specific DNA binding"/>
    <property type="evidence" value="ECO:0007669"/>
    <property type="project" value="InterPro"/>
</dbReference>
<dbReference type="Proteomes" id="UP000593567">
    <property type="component" value="Unassembled WGS sequence"/>
</dbReference>
<keyword evidence="6" id="KW-0175">Coiled coil</keyword>
<name>A0A7J7JWI9_BUGNE</name>
<evidence type="ECO:0000313" key="9">
    <source>
        <dbReference type="EMBL" id="KAF6030283.1"/>
    </source>
</evidence>
<dbReference type="AlphaFoldDB" id="A0A7J7JWI9"/>
<dbReference type="PROSITE" id="PS00036">
    <property type="entry name" value="BZIP_BASIC"/>
    <property type="match status" value="1"/>
</dbReference>
<gene>
    <name evidence="9" type="ORF">EB796_011411</name>
</gene>
<keyword evidence="1" id="KW-0805">Transcription regulation</keyword>
<dbReference type="InterPro" id="IPR004827">
    <property type="entry name" value="bZIP"/>
</dbReference>
<dbReference type="PROSITE" id="PS50217">
    <property type="entry name" value="BZIP"/>
    <property type="match status" value="1"/>
</dbReference>
<feature type="coiled-coil region" evidence="6">
    <location>
        <begin position="508"/>
        <end position="535"/>
    </location>
</feature>
<keyword evidence="2" id="KW-0238">DNA-binding</keyword>
<dbReference type="SUPFAM" id="SSF57959">
    <property type="entry name" value="Leucine zipper domain"/>
    <property type="match status" value="1"/>
</dbReference>
<dbReference type="GO" id="GO:0005634">
    <property type="term" value="C:nucleus"/>
    <property type="evidence" value="ECO:0007669"/>
    <property type="project" value="TreeGrafter"/>
</dbReference>
<keyword evidence="10" id="KW-1185">Reference proteome</keyword>
<protein>
    <submittedName>
        <fullName evidence="9">NFE2L1</fullName>
    </submittedName>
</protein>
<dbReference type="OrthoDB" id="7458135at2759"/>
<dbReference type="PANTHER" id="PTHR24411">
    <property type="entry name" value="NUCLEAR FACTOR ERYTHROID 2-RELATED FACTOR"/>
    <property type="match status" value="1"/>
</dbReference>
<dbReference type="InterPro" id="IPR046347">
    <property type="entry name" value="bZIP_sf"/>
</dbReference>
<evidence type="ECO:0000313" key="10">
    <source>
        <dbReference type="Proteomes" id="UP000593567"/>
    </source>
</evidence>
<dbReference type="InterPro" id="IPR008917">
    <property type="entry name" value="TF_DNA-bd_sf"/>
</dbReference>